<dbReference type="STRING" id="380244.SAMN05216298_0138"/>
<reference evidence="7" key="1">
    <citation type="submission" date="2016-10" db="EMBL/GenBank/DDBJ databases">
        <authorList>
            <person name="Varghese N."/>
            <person name="Submissions S."/>
        </authorList>
    </citation>
    <scope>NUCLEOTIDE SEQUENCE [LARGE SCALE GENOMIC DNA]</scope>
    <source>
        <strain evidence="7">CGMCC 4.3147</strain>
    </source>
</reference>
<name>A0A1G9N638_9ACTN</name>
<dbReference type="PRINTS" id="PR00502">
    <property type="entry name" value="NUDIXFAMILY"/>
</dbReference>
<dbReference type="AlphaFoldDB" id="A0A1G9N638"/>
<dbReference type="InterPro" id="IPR000086">
    <property type="entry name" value="NUDIX_hydrolase_dom"/>
</dbReference>
<gene>
    <name evidence="6" type="ORF">SAMN05216298_0138</name>
</gene>
<evidence type="ECO:0000256" key="4">
    <source>
        <dbReference type="RuleBase" id="RU003476"/>
    </source>
</evidence>
<dbReference type="InterPro" id="IPR015797">
    <property type="entry name" value="NUDIX_hydrolase-like_dom_sf"/>
</dbReference>
<dbReference type="RefSeq" id="WP_091054452.1">
    <property type="nucleotide sequence ID" value="NZ_FNGF01000011.1"/>
</dbReference>
<dbReference type="PROSITE" id="PS51462">
    <property type="entry name" value="NUDIX"/>
    <property type="match status" value="1"/>
</dbReference>
<evidence type="ECO:0000256" key="3">
    <source>
        <dbReference type="ARBA" id="ARBA00022801"/>
    </source>
</evidence>
<dbReference type="PANTHER" id="PTHR43046:SF2">
    <property type="entry name" value="8-OXO-DGTP DIPHOSPHATASE-RELATED"/>
    <property type="match status" value="1"/>
</dbReference>
<organism evidence="6 7">
    <name type="scientific">Glycomyces sambucus</name>
    <dbReference type="NCBI Taxonomy" id="380244"/>
    <lineage>
        <taxon>Bacteria</taxon>
        <taxon>Bacillati</taxon>
        <taxon>Actinomycetota</taxon>
        <taxon>Actinomycetes</taxon>
        <taxon>Glycomycetales</taxon>
        <taxon>Glycomycetaceae</taxon>
        <taxon>Glycomyces</taxon>
    </lineage>
</organism>
<dbReference type="Proteomes" id="UP000198662">
    <property type="component" value="Unassembled WGS sequence"/>
</dbReference>
<dbReference type="PANTHER" id="PTHR43046">
    <property type="entry name" value="GDP-MANNOSE MANNOSYL HYDROLASE"/>
    <property type="match status" value="1"/>
</dbReference>
<evidence type="ECO:0000313" key="6">
    <source>
        <dbReference type="EMBL" id="SDL81940.1"/>
    </source>
</evidence>
<evidence type="ECO:0000313" key="7">
    <source>
        <dbReference type="Proteomes" id="UP000198662"/>
    </source>
</evidence>
<dbReference type="Gene3D" id="3.90.79.10">
    <property type="entry name" value="Nucleoside Triphosphate Pyrophosphohydrolase"/>
    <property type="match status" value="1"/>
</dbReference>
<dbReference type="InterPro" id="IPR020476">
    <property type="entry name" value="Nudix_hydrolase"/>
</dbReference>
<protein>
    <submittedName>
        <fullName evidence="6">8-oxo-dGTP pyrophosphatase MutT, NUDIX family</fullName>
    </submittedName>
</protein>
<evidence type="ECO:0000259" key="5">
    <source>
        <dbReference type="PROSITE" id="PS51462"/>
    </source>
</evidence>
<feature type="domain" description="Nudix hydrolase" evidence="5">
    <location>
        <begin position="10"/>
        <end position="149"/>
    </location>
</feature>
<dbReference type="Pfam" id="PF00293">
    <property type="entry name" value="NUDIX"/>
    <property type="match status" value="1"/>
</dbReference>
<proteinExistence type="inferred from homology"/>
<accession>A0A1G9N638</accession>
<evidence type="ECO:0000256" key="2">
    <source>
        <dbReference type="ARBA" id="ARBA00005582"/>
    </source>
</evidence>
<comment type="similarity">
    <text evidence="2 4">Belongs to the Nudix hydrolase family.</text>
</comment>
<keyword evidence="3 4" id="KW-0378">Hydrolase</keyword>
<sequence>MSATNEPTRIDRYGARCIVIDEQDAVLFIGRTATAERPARWFLPGGGIDPGETPLDAAVRELSEETGLHVPPADVVGPVARRSFSRARDGEVFTQDNYLFFTRVARFEPRVCGGDAYEQDLEFRWIGVDELAAADGHDAPFDPLLHLIKRLIAGDVPTAPLRLEPAGSRTADTSVR</sequence>
<dbReference type="GO" id="GO:0016787">
    <property type="term" value="F:hydrolase activity"/>
    <property type="evidence" value="ECO:0007669"/>
    <property type="project" value="UniProtKB-KW"/>
</dbReference>
<comment type="cofactor">
    <cofactor evidence="1">
        <name>Mg(2+)</name>
        <dbReference type="ChEBI" id="CHEBI:18420"/>
    </cofactor>
</comment>
<dbReference type="SUPFAM" id="SSF55811">
    <property type="entry name" value="Nudix"/>
    <property type="match status" value="1"/>
</dbReference>
<dbReference type="CDD" id="cd04685">
    <property type="entry name" value="NUDIX_Hydrolase"/>
    <property type="match status" value="1"/>
</dbReference>
<evidence type="ECO:0000256" key="1">
    <source>
        <dbReference type="ARBA" id="ARBA00001946"/>
    </source>
</evidence>
<dbReference type="OrthoDB" id="4458448at2"/>
<keyword evidence="7" id="KW-1185">Reference proteome</keyword>
<dbReference type="InterPro" id="IPR020084">
    <property type="entry name" value="NUDIX_hydrolase_CS"/>
</dbReference>
<dbReference type="EMBL" id="FNGF01000011">
    <property type="protein sequence ID" value="SDL81940.1"/>
    <property type="molecule type" value="Genomic_DNA"/>
</dbReference>
<dbReference type="PROSITE" id="PS00893">
    <property type="entry name" value="NUDIX_BOX"/>
    <property type="match status" value="1"/>
</dbReference>